<gene>
    <name evidence="2" type="ORF">S01H4_36577</name>
</gene>
<evidence type="ECO:0000313" key="2">
    <source>
        <dbReference type="EMBL" id="GAG93478.1"/>
    </source>
</evidence>
<protein>
    <submittedName>
        <fullName evidence="2">Uncharacterized protein</fullName>
    </submittedName>
</protein>
<sequence>QIIRTESDLEKIKAVVGVMMSQIRTRYAAIVYVLVFAVSGLVVWRKGYLKMEGLRGAIRKK</sequence>
<keyword evidence="1" id="KW-0472">Membrane</keyword>
<keyword evidence="1" id="KW-1133">Transmembrane helix</keyword>
<organism evidence="2">
    <name type="scientific">marine sediment metagenome</name>
    <dbReference type="NCBI Taxonomy" id="412755"/>
    <lineage>
        <taxon>unclassified sequences</taxon>
        <taxon>metagenomes</taxon>
        <taxon>ecological metagenomes</taxon>
    </lineage>
</organism>
<accession>X1CAY4</accession>
<name>X1CAY4_9ZZZZ</name>
<comment type="caution">
    <text evidence="2">The sequence shown here is derived from an EMBL/GenBank/DDBJ whole genome shotgun (WGS) entry which is preliminary data.</text>
</comment>
<feature type="transmembrane region" description="Helical" evidence="1">
    <location>
        <begin position="27"/>
        <end position="44"/>
    </location>
</feature>
<proteinExistence type="predicted"/>
<keyword evidence="1" id="KW-0812">Transmembrane</keyword>
<dbReference type="AlphaFoldDB" id="X1CAY4"/>
<evidence type="ECO:0000256" key="1">
    <source>
        <dbReference type="SAM" id="Phobius"/>
    </source>
</evidence>
<reference evidence="2" key="1">
    <citation type="journal article" date="2014" name="Front. Microbiol.">
        <title>High frequency of phylogenetically diverse reductive dehalogenase-homologous genes in deep subseafloor sedimentary metagenomes.</title>
        <authorList>
            <person name="Kawai M."/>
            <person name="Futagami T."/>
            <person name="Toyoda A."/>
            <person name="Takaki Y."/>
            <person name="Nishi S."/>
            <person name="Hori S."/>
            <person name="Arai W."/>
            <person name="Tsubouchi T."/>
            <person name="Morono Y."/>
            <person name="Uchiyama I."/>
            <person name="Ito T."/>
            <person name="Fujiyama A."/>
            <person name="Inagaki F."/>
            <person name="Takami H."/>
        </authorList>
    </citation>
    <scope>NUCLEOTIDE SEQUENCE</scope>
    <source>
        <strain evidence="2">Expedition CK06-06</strain>
    </source>
</reference>
<feature type="non-terminal residue" evidence="2">
    <location>
        <position position="1"/>
    </location>
</feature>
<dbReference type="EMBL" id="BART01019570">
    <property type="protein sequence ID" value="GAG93478.1"/>
    <property type="molecule type" value="Genomic_DNA"/>
</dbReference>